<evidence type="ECO:0000256" key="1">
    <source>
        <dbReference type="SAM" id="Phobius"/>
    </source>
</evidence>
<evidence type="ECO:0000313" key="3">
    <source>
        <dbReference type="Proteomes" id="UP001596481"/>
    </source>
</evidence>
<feature type="transmembrane region" description="Helical" evidence="1">
    <location>
        <begin position="230"/>
        <end position="249"/>
    </location>
</feature>
<feature type="transmembrane region" description="Helical" evidence="1">
    <location>
        <begin position="353"/>
        <end position="369"/>
    </location>
</feature>
<sequence length="379" mass="39981">MSTVAARLGVSPERLWGLSVVAILVALVGGSLAFPRVVYDGFIWHYFWGPVQADANSAVCAIRPDGVTQYLDSAAACAAAAEPVAYPGYTLVSEIGYMVTLIVALTGVVFLLRRLDIGDEPRFFFALIPFMFFGGAFRVIEDVNDASAAADTLITYPVNTLVISPVIYVTVFVITLVAVVASVTAERNGLVDDYVKPLFAAGVGVLALSLLYLLWAGVSGINGATFYPQVLVVILVGSTVAAAITWVLVERFAPEVNLGTGLIGLVIIWGHAVDGVANVIGLDWMTAIGAGPNLVAKHPVNQAVVDFTAATLPAGVLAITGDAWPFLLVKLVAATLVVWVFDDRIFEDSPRYAILLLIAVLAVGLGPGTRDMLRATFGV</sequence>
<name>A0ABD5Z9Z5_9EURY</name>
<accession>A0ABD5Z9Z5</accession>
<proteinExistence type="predicted"/>
<keyword evidence="1" id="KW-0812">Transmembrane</keyword>
<organism evidence="2 3">
    <name type="scientific">Haloferax namakaokahaiae</name>
    <dbReference type="NCBI Taxonomy" id="1748331"/>
    <lineage>
        <taxon>Archaea</taxon>
        <taxon>Methanobacteriati</taxon>
        <taxon>Methanobacteriota</taxon>
        <taxon>Stenosarchaea group</taxon>
        <taxon>Halobacteria</taxon>
        <taxon>Halobacteriales</taxon>
        <taxon>Haloferacaceae</taxon>
        <taxon>Haloferax</taxon>
    </lineage>
</organism>
<protein>
    <submittedName>
        <fullName evidence="2">DUF63 family protein</fullName>
    </submittedName>
</protein>
<dbReference type="PANTHER" id="PTHR40700:SF1">
    <property type="entry name" value="DUF63 DOMAIN-CONTAINING PROTEIN"/>
    <property type="match status" value="1"/>
</dbReference>
<dbReference type="AlphaFoldDB" id="A0ABD5Z9Z5"/>
<feature type="transmembrane region" description="Helical" evidence="1">
    <location>
        <begin position="197"/>
        <end position="218"/>
    </location>
</feature>
<dbReference type="EMBL" id="JBHTAA010000001">
    <property type="protein sequence ID" value="MFC7201977.1"/>
    <property type="molecule type" value="Genomic_DNA"/>
</dbReference>
<feature type="transmembrane region" description="Helical" evidence="1">
    <location>
        <begin position="256"/>
        <end position="273"/>
    </location>
</feature>
<gene>
    <name evidence="2" type="ORF">ACFQJC_00470</name>
</gene>
<comment type="caution">
    <text evidence="2">The sequence shown here is derived from an EMBL/GenBank/DDBJ whole genome shotgun (WGS) entry which is preliminary data.</text>
</comment>
<feature type="transmembrane region" description="Helical" evidence="1">
    <location>
        <begin position="15"/>
        <end position="34"/>
    </location>
</feature>
<keyword evidence="1" id="KW-0472">Membrane</keyword>
<dbReference type="Pfam" id="PF01889">
    <property type="entry name" value="DUF63"/>
    <property type="match status" value="1"/>
</dbReference>
<feature type="transmembrane region" description="Helical" evidence="1">
    <location>
        <begin position="323"/>
        <end position="341"/>
    </location>
</feature>
<keyword evidence="1" id="KW-1133">Transmembrane helix</keyword>
<keyword evidence="3" id="KW-1185">Reference proteome</keyword>
<evidence type="ECO:0000313" key="2">
    <source>
        <dbReference type="EMBL" id="MFC7201977.1"/>
    </source>
</evidence>
<feature type="transmembrane region" description="Helical" evidence="1">
    <location>
        <begin position="95"/>
        <end position="112"/>
    </location>
</feature>
<feature type="transmembrane region" description="Helical" evidence="1">
    <location>
        <begin position="160"/>
        <end position="185"/>
    </location>
</feature>
<dbReference type="InterPro" id="IPR002749">
    <property type="entry name" value="DUF63"/>
</dbReference>
<dbReference type="Proteomes" id="UP001596481">
    <property type="component" value="Unassembled WGS sequence"/>
</dbReference>
<reference evidence="2 3" key="1">
    <citation type="journal article" date="2019" name="Int. J. Syst. Evol. Microbiol.">
        <title>The Global Catalogue of Microorganisms (GCM) 10K type strain sequencing project: providing services to taxonomists for standard genome sequencing and annotation.</title>
        <authorList>
            <consortium name="The Broad Institute Genomics Platform"/>
            <consortium name="The Broad Institute Genome Sequencing Center for Infectious Disease"/>
            <person name="Wu L."/>
            <person name="Ma J."/>
        </authorList>
    </citation>
    <scope>NUCLEOTIDE SEQUENCE [LARGE SCALE GENOMIC DNA]</scope>
    <source>
        <strain evidence="2 3">DSM 29988</strain>
    </source>
</reference>
<feature type="transmembrane region" description="Helical" evidence="1">
    <location>
        <begin position="124"/>
        <end position="140"/>
    </location>
</feature>
<dbReference type="PANTHER" id="PTHR40700">
    <property type="entry name" value="HYPOTHETICAL MEMBRANE PROTEIN, CONSERVED, DUF63 FAMILY"/>
    <property type="match status" value="1"/>
</dbReference>
<dbReference type="RefSeq" id="WP_390221282.1">
    <property type="nucleotide sequence ID" value="NZ_JBHTAA010000001.1"/>
</dbReference>